<proteinExistence type="predicted"/>
<dbReference type="OrthoDB" id="6434680at2759"/>
<comment type="caution">
    <text evidence="2">The sequence shown here is derived from an EMBL/GenBank/DDBJ whole genome shotgun (WGS) entry which is preliminary data.</text>
</comment>
<evidence type="ECO:0000313" key="2">
    <source>
        <dbReference type="EMBL" id="KRY83587.1"/>
    </source>
</evidence>
<accession>A0A0V1FE69</accession>
<reference evidence="2 3" key="1">
    <citation type="submission" date="2015-01" db="EMBL/GenBank/DDBJ databases">
        <title>Evolution of Trichinella species and genotypes.</title>
        <authorList>
            <person name="Korhonen P.K."/>
            <person name="Edoardo P."/>
            <person name="Giuseppe L.R."/>
            <person name="Gasser R.B."/>
        </authorList>
    </citation>
    <scope>NUCLEOTIDE SEQUENCE [LARGE SCALE GENOMIC DNA]</scope>
    <source>
        <strain evidence="2">ISS470</strain>
    </source>
</reference>
<gene>
    <name evidence="2" type="ORF">T4D_4401</name>
</gene>
<keyword evidence="3" id="KW-1185">Reference proteome</keyword>
<keyword evidence="1" id="KW-1133">Transmembrane helix</keyword>
<dbReference type="AlphaFoldDB" id="A0A0V1FE69"/>
<dbReference type="Proteomes" id="UP000054995">
    <property type="component" value="Unassembled WGS sequence"/>
</dbReference>
<dbReference type="EMBL" id="JYDT01000136">
    <property type="protein sequence ID" value="KRY83587.1"/>
    <property type="molecule type" value="Genomic_DNA"/>
</dbReference>
<organism evidence="2 3">
    <name type="scientific">Trichinella pseudospiralis</name>
    <name type="common">Parasitic roundworm</name>
    <dbReference type="NCBI Taxonomy" id="6337"/>
    <lineage>
        <taxon>Eukaryota</taxon>
        <taxon>Metazoa</taxon>
        <taxon>Ecdysozoa</taxon>
        <taxon>Nematoda</taxon>
        <taxon>Enoplea</taxon>
        <taxon>Dorylaimia</taxon>
        <taxon>Trichinellida</taxon>
        <taxon>Trichinellidae</taxon>
        <taxon>Trichinella</taxon>
    </lineage>
</organism>
<keyword evidence="1" id="KW-0812">Transmembrane</keyword>
<evidence type="ECO:0000313" key="3">
    <source>
        <dbReference type="Proteomes" id="UP000054995"/>
    </source>
</evidence>
<name>A0A0V1FE69_TRIPS</name>
<evidence type="ECO:0000256" key="1">
    <source>
        <dbReference type="SAM" id="Phobius"/>
    </source>
</evidence>
<feature type="transmembrane region" description="Helical" evidence="1">
    <location>
        <begin position="94"/>
        <end position="114"/>
    </location>
</feature>
<protein>
    <submittedName>
        <fullName evidence="2">Uncharacterized protein</fullName>
    </submittedName>
</protein>
<sequence>MSIDALIDTCLTMSYIKVRVFDGSARLHHSSELYLMNSLDTTELADQPAHCTTTVYKVSCLDASRHLEDVSSVADGGPKLRYMSDMSTEIDHYGLLRLCFGLTCLPFLAINTLYNIRMLQRAAAEILEYMHVDSKGISQPIE</sequence>
<keyword evidence="1" id="KW-0472">Membrane</keyword>